<dbReference type="CDD" id="cd04301">
    <property type="entry name" value="NAT_SF"/>
    <property type="match status" value="1"/>
</dbReference>
<evidence type="ECO:0000313" key="2">
    <source>
        <dbReference type="EMBL" id="TNJ68097.1"/>
    </source>
</evidence>
<protein>
    <submittedName>
        <fullName evidence="2">GNAT family N-acetyltransferase</fullName>
    </submittedName>
</protein>
<dbReference type="OrthoDB" id="3216107at2"/>
<dbReference type="SUPFAM" id="SSF55729">
    <property type="entry name" value="Acyl-CoA N-acyltransferases (Nat)"/>
    <property type="match status" value="1"/>
</dbReference>
<keyword evidence="3" id="KW-1185">Reference proteome</keyword>
<comment type="caution">
    <text evidence="2">The sequence shown here is derived from an EMBL/GenBank/DDBJ whole genome shotgun (WGS) entry which is preliminary data.</text>
</comment>
<reference evidence="2 3" key="1">
    <citation type="submission" date="2019-05" db="EMBL/GenBank/DDBJ databases">
        <title>We sequenced the genome of Paenibacillus hemerocallicola KCTC 33185 for further insight into its adaptation and study the phylogeny of Paenibacillus.</title>
        <authorList>
            <person name="Narsing Rao M.P."/>
        </authorList>
    </citation>
    <scope>NUCLEOTIDE SEQUENCE [LARGE SCALE GENOMIC DNA]</scope>
    <source>
        <strain evidence="2 3">KCTC 33185</strain>
    </source>
</reference>
<accession>A0A5C4THP5</accession>
<dbReference type="InterPro" id="IPR016181">
    <property type="entry name" value="Acyl_CoA_acyltransferase"/>
</dbReference>
<keyword evidence="2" id="KW-0808">Transferase</keyword>
<name>A0A5C4THP5_9BACL</name>
<dbReference type="InterPro" id="IPR053144">
    <property type="entry name" value="Acetyltransferase_Butenolide"/>
</dbReference>
<dbReference type="RefSeq" id="WP_139600074.1">
    <property type="nucleotide sequence ID" value="NZ_VDCQ01000001.1"/>
</dbReference>
<dbReference type="GO" id="GO:0016747">
    <property type="term" value="F:acyltransferase activity, transferring groups other than amino-acyl groups"/>
    <property type="evidence" value="ECO:0007669"/>
    <property type="project" value="InterPro"/>
</dbReference>
<dbReference type="EMBL" id="VDCQ01000001">
    <property type="protein sequence ID" value="TNJ68097.1"/>
    <property type="molecule type" value="Genomic_DNA"/>
</dbReference>
<dbReference type="AlphaFoldDB" id="A0A5C4THP5"/>
<feature type="domain" description="N-acetyltransferase" evidence="1">
    <location>
        <begin position="8"/>
        <end position="144"/>
    </location>
</feature>
<dbReference type="PANTHER" id="PTHR43233">
    <property type="entry name" value="FAMILY N-ACETYLTRANSFERASE, PUTATIVE (AFU_ORTHOLOGUE AFUA_6G03350)-RELATED"/>
    <property type="match status" value="1"/>
</dbReference>
<sequence length="144" mass="16993">MNIETNGYLISDDKHLLDLETIKGFLARSYWANRRTNERIEKSIQNSICYGVYQDGKQIGFARVVTDRATMYWLCDVYIDEDYRGQSIGKKLVESITKSEELKDLMGILGTRDAHHLYEQYGFEADKERMMRRMPDYVRNMNKT</sequence>
<dbReference type="InterPro" id="IPR000182">
    <property type="entry name" value="GNAT_dom"/>
</dbReference>
<dbReference type="Gene3D" id="3.40.630.30">
    <property type="match status" value="1"/>
</dbReference>
<dbReference type="PANTHER" id="PTHR43233:SF1">
    <property type="entry name" value="FAMILY N-ACETYLTRANSFERASE, PUTATIVE (AFU_ORTHOLOGUE AFUA_6G03350)-RELATED"/>
    <property type="match status" value="1"/>
</dbReference>
<dbReference type="Proteomes" id="UP000307943">
    <property type="component" value="Unassembled WGS sequence"/>
</dbReference>
<evidence type="ECO:0000313" key="3">
    <source>
        <dbReference type="Proteomes" id="UP000307943"/>
    </source>
</evidence>
<dbReference type="PROSITE" id="PS51186">
    <property type="entry name" value="GNAT"/>
    <property type="match status" value="1"/>
</dbReference>
<gene>
    <name evidence="2" type="ORF">FE784_00055</name>
</gene>
<evidence type="ECO:0000259" key="1">
    <source>
        <dbReference type="PROSITE" id="PS51186"/>
    </source>
</evidence>
<dbReference type="Pfam" id="PF13508">
    <property type="entry name" value="Acetyltransf_7"/>
    <property type="match status" value="1"/>
</dbReference>
<organism evidence="2 3">
    <name type="scientific">Paenibacillus hemerocallicola</name>
    <dbReference type="NCBI Taxonomy" id="1172614"/>
    <lineage>
        <taxon>Bacteria</taxon>
        <taxon>Bacillati</taxon>
        <taxon>Bacillota</taxon>
        <taxon>Bacilli</taxon>
        <taxon>Bacillales</taxon>
        <taxon>Paenibacillaceae</taxon>
        <taxon>Paenibacillus</taxon>
    </lineage>
</organism>
<proteinExistence type="predicted"/>